<gene>
    <name evidence="9" type="ORF">SP90_06205</name>
</gene>
<dbReference type="EMBL" id="JXMS01000008">
    <property type="protein sequence ID" value="OBQ54088.1"/>
    <property type="molecule type" value="Genomic_DNA"/>
</dbReference>
<protein>
    <submittedName>
        <fullName evidence="9">Sodium:dicarboxylate symporter</fullName>
    </submittedName>
</protein>
<dbReference type="FunFam" id="1.10.3860.10:FF:000001">
    <property type="entry name" value="C4-dicarboxylate transport protein"/>
    <property type="match status" value="1"/>
</dbReference>
<evidence type="ECO:0000256" key="2">
    <source>
        <dbReference type="ARBA" id="ARBA00022448"/>
    </source>
</evidence>
<feature type="transmembrane region" description="Helical" evidence="8">
    <location>
        <begin position="146"/>
        <end position="164"/>
    </location>
</feature>
<dbReference type="Gene3D" id="1.10.3860.10">
    <property type="entry name" value="Sodium:dicarboxylate symporter"/>
    <property type="match status" value="1"/>
</dbReference>
<keyword evidence="6 8" id="KW-1133">Transmembrane helix</keyword>
<evidence type="ECO:0000313" key="10">
    <source>
        <dbReference type="Proteomes" id="UP000091979"/>
    </source>
</evidence>
<keyword evidence="3" id="KW-1003">Cell membrane</keyword>
<sequence length="410" mass="42780">MHQQAKENSLMKLWTKILIGMVVGVVLGAFAPAFVPYVAPVGTLFINAIKMLIVPLVFASLVTGMTSMDDVKKLGRISAKTIGIYLTTTLIAISIGLIVGELLQPGAGMNLVAAGEQVAKEAPSLSKTLTGLIPKNPIDAMVKGNILQIIIFAIFLGLSINFAGEKAAPVKTFFSSFAEVMYSMTAIVMACAPYGVAALIAKVVAQYGLDALLPLAKIIGAVYVGAILHVFVTYSSYVAVVARLNPVKFFRGILDAIMVAFSTTSSAGTLPATIRCAEKNLGVSSSVSSFVLPLGATINMDGTAIYQGVCALFIAQAYNIDLTMGNIVTIMLTGTLASIGTAGVPGAGLIMLSLILSSVGLPMEGIALIAGIDRILDMARTTVNISGDAMTAVLVSRTENELDEEVYNAM</sequence>
<dbReference type="STRING" id="1560234.SP90_06205"/>
<keyword evidence="4 8" id="KW-0812">Transmembrane</keyword>
<comment type="caution">
    <text evidence="9">The sequence shown here is derived from an EMBL/GenBank/DDBJ whole genome shotgun (WGS) entry which is preliminary data.</text>
</comment>
<feature type="transmembrane region" description="Helical" evidence="8">
    <location>
        <begin position="350"/>
        <end position="372"/>
    </location>
</feature>
<evidence type="ECO:0000256" key="7">
    <source>
        <dbReference type="ARBA" id="ARBA00023136"/>
    </source>
</evidence>
<dbReference type="PANTHER" id="PTHR42865:SF7">
    <property type="entry name" value="PROTON_GLUTAMATE-ASPARTATE SYMPORTER"/>
    <property type="match status" value="1"/>
</dbReference>
<keyword evidence="2" id="KW-0813">Transport</keyword>
<evidence type="ECO:0000256" key="8">
    <source>
        <dbReference type="SAM" id="Phobius"/>
    </source>
</evidence>
<dbReference type="GO" id="GO:0006835">
    <property type="term" value="P:dicarboxylic acid transport"/>
    <property type="evidence" value="ECO:0007669"/>
    <property type="project" value="TreeGrafter"/>
</dbReference>
<feature type="transmembrane region" description="Helical" evidence="8">
    <location>
        <begin position="215"/>
        <end position="240"/>
    </location>
</feature>
<comment type="subcellular location">
    <subcellularLocation>
        <location evidence="1">Cell membrane</location>
        <topology evidence="1">Multi-pass membrane protein</topology>
    </subcellularLocation>
</comment>
<dbReference type="GO" id="GO:0015293">
    <property type="term" value="F:symporter activity"/>
    <property type="evidence" value="ECO:0007669"/>
    <property type="project" value="UniProtKB-KW"/>
</dbReference>
<feature type="transmembrane region" description="Helical" evidence="8">
    <location>
        <begin position="82"/>
        <end position="103"/>
    </location>
</feature>
<evidence type="ECO:0000256" key="1">
    <source>
        <dbReference type="ARBA" id="ARBA00004651"/>
    </source>
</evidence>
<dbReference type="PATRIC" id="fig|1560234.3.peg.3214"/>
<keyword evidence="7 8" id="KW-0472">Membrane</keyword>
<dbReference type="PROSITE" id="PS00714">
    <property type="entry name" value="NA_DICARBOXYL_SYMP_2"/>
    <property type="match status" value="1"/>
</dbReference>
<dbReference type="AlphaFoldDB" id="A0A1B7XFQ8"/>
<dbReference type="GO" id="GO:0005886">
    <property type="term" value="C:plasma membrane"/>
    <property type="evidence" value="ECO:0007669"/>
    <property type="project" value="UniProtKB-SubCell"/>
</dbReference>
<feature type="transmembrane region" description="Helical" evidence="8">
    <location>
        <begin position="185"/>
        <end position="209"/>
    </location>
</feature>
<evidence type="ECO:0000256" key="4">
    <source>
        <dbReference type="ARBA" id="ARBA00022692"/>
    </source>
</evidence>
<accession>A0A1B7XFQ8</accession>
<feature type="transmembrane region" description="Helical" evidence="8">
    <location>
        <begin position="327"/>
        <end position="344"/>
    </location>
</feature>
<dbReference type="InterPro" id="IPR036458">
    <property type="entry name" value="Na:dicarbo_symporter_sf"/>
</dbReference>
<feature type="transmembrane region" description="Helical" evidence="8">
    <location>
        <begin position="41"/>
        <end position="62"/>
    </location>
</feature>
<feature type="transmembrane region" description="Helical" evidence="8">
    <location>
        <begin position="13"/>
        <end position="35"/>
    </location>
</feature>
<dbReference type="PANTHER" id="PTHR42865">
    <property type="entry name" value="PROTON/GLUTAMATE-ASPARTATE SYMPORTER"/>
    <property type="match status" value="1"/>
</dbReference>
<name>A0A1B7XFQ8_9BACT</name>
<dbReference type="Proteomes" id="UP000091979">
    <property type="component" value="Unassembled WGS sequence"/>
</dbReference>
<keyword evidence="5" id="KW-0769">Symport</keyword>
<dbReference type="InterPro" id="IPR018107">
    <property type="entry name" value="Na-dicarboxylate_symporter_CS"/>
</dbReference>
<proteinExistence type="predicted"/>
<dbReference type="PRINTS" id="PR00173">
    <property type="entry name" value="EDTRNSPORT"/>
</dbReference>
<dbReference type="Pfam" id="PF00375">
    <property type="entry name" value="SDF"/>
    <property type="match status" value="1"/>
</dbReference>
<dbReference type="SUPFAM" id="SSF118215">
    <property type="entry name" value="Proton glutamate symport protein"/>
    <property type="match status" value="1"/>
</dbReference>
<keyword evidence="10" id="KW-1185">Reference proteome</keyword>
<dbReference type="InterPro" id="IPR001991">
    <property type="entry name" value="Na-dicarboxylate_symporter"/>
</dbReference>
<organism evidence="9 10">
    <name type="scientific">Halodesulfovibrio spirochaetisodalis</name>
    <dbReference type="NCBI Taxonomy" id="1560234"/>
    <lineage>
        <taxon>Bacteria</taxon>
        <taxon>Pseudomonadati</taxon>
        <taxon>Thermodesulfobacteriota</taxon>
        <taxon>Desulfovibrionia</taxon>
        <taxon>Desulfovibrionales</taxon>
        <taxon>Desulfovibrionaceae</taxon>
        <taxon>Halodesulfovibrio</taxon>
    </lineage>
</organism>
<evidence type="ECO:0000313" key="9">
    <source>
        <dbReference type="EMBL" id="OBQ54088.1"/>
    </source>
</evidence>
<reference evidence="9 10" key="1">
    <citation type="submission" date="2015-01" db="EMBL/GenBank/DDBJ databases">
        <title>Desulfovibrio sp. JC271 draft genome sequence.</title>
        <authorList>
            <person name="Shivani Y."/>
            <person name="Subhash Y."/>
            <person name="Sasikala C."/>
            <person name="Ramana C.V."/>
        </authorList>
    </citation>
    <scope>NUCLEOTIDE SEQUENCE [LARGE SCALE GENOMIC DNA]</scope>
    <source>
        <strain evidence="9 10">JC271</strain>
    </source>
</reference>
<evidence type="ECO:0000256" key="3">
    <source>
        <dbReference type="ARBA" id="ARBA00022475"/>
    </source>
</evidence>
<evidence type="ECO:0000256" key="6">
    <source>
        <dbReference type="ARBA" id="ARBA00022989"/>
    </source>
</evidence>
<evidence type="ECO:0000256" key="5">
    <source>
        <dbReference type="ARBA" id="ARBA00022847"/>
    </source>
</evidence>